<dbReference type="InterPro" id="IPR002052">
    <property type="entry name" value="DNA_methylase_N6_adenine_CS"/>
</dbReference>
<dbReference type="EC" id="2.1.1.37" evidence="1"/>
<evidence type="ECO:0000256" key="5">
    <source>
        <dbReference type="ARBA" id="ARBA00022747"/>
    </source>
</evidence>
<dbReference type="Gene3D" id="3.90.120.10">
    <property type="entry name" value="DNA Methylase, subunit A, domain 2"/>
    <property type="match status" value="1"/>
</dbReference>
<evidence type="ECO:0000259" key="7">
    <source>
        <dbReference type="Pfam" id="PF07669"/>
    </source>
</evidence>
<dbReference type="CDD" id="cd02440">
    <property type="entry name" value="AdoMet_MTases"/>
    <property type="match status" value="1"/>
</dbReference>
<evidence type="ECO:0000256" key="1">
    <source>
        <dbReference type="ARBA" id="ARBA00011975"/>
    </source>
</evidence>
<dbReference type="EMBL" id="JAKMUR010000016">
    <property type="protein sequence ID" value="MCZ9292277.1"/>
    <property type="molecule type" value="Genomic_DNA"/>
</dbReference>
<sequence length="798" mass="89506">MSLFSSGGIGDFGFKEAGFHCVATAELLSRRLEVQRLNDIASPEDLICGDLELPTVFDKVIERAKKWVQATGQPITTILATPPCQGMSVANHKKGDELGRNSLVVKSIEAILDIKPLSFVIENVPAFTKTICTGLDGVDRQIGDEISRALGGIYEFYSAVLPLEEFGSPSKRKRSITIGVRNDVTWTSPLDLFPRKKEAPTLRNLIGHLPSLTEMGQCDPDDPYHSFRPYQERMRPWIKATPEGLSAFDNPNPSERPHRVIDGKVVPNVRKNGDKYRRVPWDSIAPCVHTRNDILASQNTVHPKDDRVFSVRELMLMMGIPAYFKWFEAEENAAEGDFRRHDTNIRQCLGEAIPFPIAKEIAKRIHENLWQQSDFRAGKPKLKKDATWGTLTQKAAYRSVDSKARKQFSAHYTQPLTAFSLVKTVWSNLPRTKRQIKILEPSSGGGTFLATVLQFAALENRPVNVLSVDIDPDALEFQKKLFEDQIPSGSTIDFEVADYLTIQNQNHDLIVGNPPFGRRASSSVNPWSKHPELAVRFVLRALNEANQVAFVLPKALLHADSYAFARESITANSSIHAILDFGEENFPDIKVETIGITLDSRHAQASPEEFYLKSWPRKMAAVKPAEYCFNEAFPSWVIYRDDHFDLTLEQLHLGGFNAWRDRSITRKTGSNSGIKVIRGRNLQNGAIVELTDDYYVDSEKAGRTRQAILNKTAGRPTFLAPNLSYKPRLVRWSPERGIPDGSAAVLFGELSDAEADAAIKFCNSPVFEKFFRVACNYATRSINLDQSLTFWWGIPKGS</sequence>
<dbReference type="PROSITE" id="PS51679">
    <property type="entry name" value="SAM_MT_C5"/>
    <property type="match status" value="1"/>
</dbReference>
<evidence type="ECO:0000313" key="8">
    <source>
        <dbReference type="EMBL" id="MCZ9292277.1"/>
    </source>
</evidence>
<keyword evidence="5" id="KW-0680">Restriction system</keyword>
<reference evidence="8" key="1">
    <citation type="submission" date="2022-02" db="EMBL/GenBank/DDBJ databases">
        <title>Corynebacterium sp. from urogenital microbiome.</title>
        <authorList>
            <person name="Cappelli E.A."/>
            <person name="Ribeiro T.G."/>
            <person name="Peixe L."/>
        </authorList>
    </citation>
    <scope>NUCLEOTIDE SEQUENCE</scope>
    <source>
        <strain evidence="8">C8Ua_144</strain>
    </source>
</reference>
<gene>
    <name evidence="8" type="ORF">L8U61_09030</name>
</gene>
<dbReference type="SUPFAM" id="SSF53335">
    <property type="entry name" value="S-adenosyl-L-methionine-dependent methyltransferases"/>
    <property type="match status" value="2"/>
</dbReference>
<dbReference type="PRINTS" id="PR00507">
    <property type="entry name" value="N12N6MTFRASE"/>
</dbReference>
<name>A0ABT4RAD9_9CORY</name>
<keyword evidence="9" id="KW-1185">Reference proteome</keyword>
<comment type="similarity">
    <text evidence="6">Belongs to the class I-like SAM-binding methyltransferase superfamily. C5-methyltransferase family.</text>
</comment>
<dbReference type="RefSeq" id="WP_269952584.1">
    <property type="nucleotide sequence ID" value="NZ_JAKMUR010000016.1"/>
</dbReference>
<dbReference type="Pfam" id="PF07669">
    <property type="entry name" value="Eco57I"/>
    <property type="match status" value="1"/>
</dbReference>
<organism evidence="8 9">
    <name type="scientific">Corynebacterium lehmanniae</name>
    <dbReference type="NCBI Taxonomy" id="2913497"/>
    <lineage>
        <taxon>Bacteria</taxon>
        <taxon>Bacillati</taxon>
        <taxon>Actinomycetota</taxon>
        <taxon>Actinomycetes</taxon>
        <taxon>Mycobacteriales</taxon>
        <taxon>Corynebacteriaceae</taxon>
        <taxon>Corynebacterium</taxon>
    </lineage>
</organism>
<evidence type="ECO:0000256" key="4">
    <source>
        <dbReference type="ARBA" id="ARBA00022691"/>
    </source>
</evidence>
<evidence type="ECO:0000256" key="6">
    <source>
        <dbReference type="PROSITE-ProRule" id="PRU01016"/>
    </source>
</evidence>
<dbReference type="InterPro" id="IPR001525">
    <property type="entry name" value="C5_MeTfrase"/>
</dbReference>
<dbReference type="InterPro" id="IPR050390">
    <property type="entry name" value="C5-Methyltransferase"/>
</dbReference>
<evidence type="ECO:0000313" key="9">
    <source>
        <dbReference type="Proteomes" id="UP001146453"/>
    </source>
</evidence>
<dbReference type="PANTHER" id="PTHR10629:SF52">
    <property type="entry name" value="DNA (CYTOSINE-5)-METHYLTRANSFERASE 1"/>
    <property type="match status" value="1"/>
</dbReference>
<dbReference type="Proteomes" id="UP001146453">
    <property type="component" value="Unassembled WGS sequence"/>
</dbReference>
<comment type="caution">
    <text evidence="8">The sequence shown here is derived from an EMBL/GenBank/DDBJ whole genome shotgun (WGS) entry which is preliminary data.</text>
</comment>
<dbReference type="InterPro" id="IPR011639">
    <property type="entry name" value="MethylTrfase_TaqI-like_dom"/>
</dbReference>
<dbReference type="PANTHER" id="PTHR10629">
    <property type="entry name" value="CYTOSINE-SPECIFIC METHYLTRANSFERASE"/>
    <property type="match status" value="1"/>
</dbReference>
<dbReference type="Gene3D" id="3.40.50.150">
    <property type="entry name" value="Vaccinia Virus protein VP39"/>
    <property type="match status" value="2"/>
</dbReference>
<keyword evidence="3 6" id="KW-0808">Transferase</keyword>
<evidence type="ECO:0000256" key="2">
    <source>
        <dbReference type="ARBA" id="ARBA00022603"/>
    </source>
</evidence>
<protein>
    <recommendedName>
        <fullName evidence="1">DNA (cytosine-5-)-methyltransferase</fullName>
        <ecNumber evidence="1">2.1.1.37</ecNumber>
    </recommendedName>
</protein>
<accession>A0ABT4RAD9</accession>
<dbReference type="Pfam" id="PF00145">
    <property type="entry name" value="DNA_methylase"/>
    <property type="match status" value="1"/>
</dbReference>
<dbReference type="PROSITE" id="PS00092">
    <property type="entry name" value="N6_MTASE"/>
    <property type="match status" value="1"/>
</dbReference>
<proteinExistence type="inferred from homology"/>
<evidence type="ECO:0000256" key="3">
    <source>
        <dbReference type="ARBA" id="ARBA00022679"/>
    </source>
</evidence>
<feature type="domain" description="Type II methyltransferase M.TaqI-like" evidence="7">
    <location>
        <begin position="490"/>
        <end position="585"/>
    </location>
</feature>
<keyword evidence="2 6" id="KW-0489">Methyltransferase</keyword>
<dbReference type="GO" id="GO:0008168">
    <property type="term" value="F:methyltransferase activity"/>
    <property type="evidence" value="ECO:0007669"/>
    <property type="project" value="UniProtKB-KW"/>
</dbReference>
<feature type="active site" evidence="6">
    <location>
        <position position="84"/>
    </location>
</feature>
<dbReference type="InterPro" id="IPR029063">
    <property type="entry name" value="SAM-dependent_MTases_sf"/>
</dbReference>
<keyword evidence="4 6" id="KW-0949">S-adenosyl-L-methionine</keyword>
<dbReference type="GO" id="GO:0032259">
    <property type="term" value="P:methylation"/>
    <property type="evidence" value="ECO:0007669"/>
    <property type="project" value="UniProtKB-KW"/>
</dbReference>